<organism evidence="3 4">
    <name type="scientific">Pedobacter panaciterrae</name>
    <dbReference type="NCBI Taxonomy" id="363849"/>
    <lineage>
        <taxon>Bacteria</taxon>
        <taxon>Pseudomonadati</taxon>
        <taxon>Bacteroidota</taxon>
        <taxon>Sphingobacteriia</taxon>
        <taxon>Sphingobacteriales</taxon>
        <taxon>Sphingobacteriaceae</taxon>
        <taxon>Pedobacter</taxon>
    </lineage>
</organism>
<reference evidence="3 4" key="1">
    <citation type="submission" date="2024-03" db="EMBL/GenBank/DDBJ databases">
        <title>Sequence of Lycoming College Course Isolates.</title>
        <authorList>
            <person name="Plotts O."/>
            <person name="Newman J."/>
        </authorList>
    </citation>
    <scope>NUCLEOTIDE SEQUENCE [LARGE SCALE GENOMIC DNA]</scope>
    <source>
        <strain evidence="3 4">CJB-3</strain>
    </source>
</reference>
<dbReference type="PROSITE" id="PS50943">
    <property type="entry name" value="HTH_CROC1"/>
    <property type="match status" value="1"/>
</dbReference>
<feature type="domain" description="HTH cro/C1-type" evidence="2">
    <location>
        <begin position="17"/>
        <end position="71"/>
    </location>
</feature>
<dbReference type="SUPFAM" id="SSF47413">
    <property type="entry name" value="lambda repressor-like DNA-binding domains"/>
    <property type="match status" value="1"/>
</dbReference>
<dbReference type="CDD" id="cd00093">
    <property type="entry name" value="HTH_XRE"/>
    <property type="match status" value="1"/>
</dbReference>
<keyword evidence="1" id="KW-0238">DNA-binding</keyword>
<name>A0ABU8NTM3_9SPHI</name>
<evidence type="ECO:0000313" key="4">
    <source>
        <dbReference type="Proteomes" id="UP001378956"/>
    </source>
</evidence>
<proteinExistence type="predicted"/>
<dbReference type="Gene3D" id="1.10.260.40">
    <property type="entry name" value="lambda repressor-like DNA-binding domains"/>
    <property type="match status" value="1"/>
</dbReference>
<dbReference type="Proteomes" id="UP001378956">
    <property type="component" value="Unassembled WGS sequence"/>
</dbReference>
<gene>
    <name evidence="3" type="ORF">WAE58_24415</name>
</gene>
<dbReference type="PANTHER" id="PTHR46797:SF1">
    <property type="entry name" value="METHYLPHOSPHONATE SYNTHASE"/>
    <property type="match status" value="1"/>
</dbReference>
<dbReference type="InterPro" id="IPR010982">
    <property type="entry name" value="Lambda_DNA-bd_dom_sf"/>
</dbReference>
<evidence type="ECO:0000259" key="2">
    <source>
        <dbReference type="PROSITE" id="PS50943"/>
    </source>
</evidence>
<evidence type="ECO:0000256" key="1">
    <source>
        <dbReference type="ARBA" id="ARBA00023125"/>
    </source>
</evidence>
<dbReference type="InterPro" id="IPR001387">
    <property type="entry name" value="Cro/C1-type_HTH"/>
</dbReference>
<evidence type="ECO:0000313" key="3">
    <source>
        <dbReference type="EMBL" id="MEJ2905610.1"/>
    </source>
</evidence>
<dbReference type="EMBL" id="JBBEUB010000014">
    <property type="protein sequence ID" value="MEJ2905610.1"/>
    <property type="molecule type" value="Genomic_DNA"/>
</dbReference>
<dbReference type="SMART" id="SM00530">
    <property type="entry name" value="HTH_XRE"/>
    <property type="match status" value="1"/>
</dbReference>
<keyword evidence="4" id="KW-1185">Reference proteome</keyword>
<comment type="caution">
    <text evidence="3">The sequence shown here is derived from an EMBL/GenBank/DDBJ whole genome shotgun (WGS) entry which is preliminary data.</text>
</comment>
<dbReference type="RefSeq" id="WP_172662091.1">
    <property type="nucleotide sequence ID" value="NZ_CBFGNQ010000012.1"/>
</dbReference>
<protein>
    <submittedName>
        <fullName evidence="3">Helix-turn-helix transcriptional regulator</fullName>
    </submittedName>
</protein>
<accession>A0ABU8NTM3</accession>
<dbReference type="InterPro" id="IPR050807">
    <property type="entry name" value="TransReg_Diox_bact_type"/>
</dbReference>
<sequence length="75" mass="8284">MPKKNYSDLQVSFGAHLQKIRLSKGLSLRALATRCDLDDSKISKIENGKLNVQLSTIVELAKGLDINPKDLLDFG</sequence>
<dbReference type="Pfam" id="PF13560">
    <property type="entry name" value="HTH_31"/>
    <property type="match status" value="1"/>
</dbReference>
<dbReference type="PANTHER" id="PTHR46797">
    <property type="entry name" value="HTH-TYPE TRANSCRIPTIONAL REGULATOR"/>
    <property type="match status" value="1"/>
</dbReference>